<gene>
    <name evidence="1" type="ORF">GWK47_025157</name>
</gene>
<dbReference type="OrthoDB" id="10528950at2759"/>
<keyword evidence="2" id="KW-1185">Reference proteome</keyword>
<organism evidence="1 2">
    <name type="scientific">Chionoecetes opilio</name>
    <name type="common">Atlantic snow crab</name>
    <name type="synonym">Cancer opilio</name>
    <dbReference type="NCBI Taxonomy" id="41210"/>
    <lineage>
        <taxon>Eukaryota</taxon>
        <taxon>Metazoa</taxon>
        <taxon>Ecdysozoa</taxon>
        <taxon>Arthropoda</taxon>
        <taxon>Crustacea</taxon>
        <taxon>Multicrustacea</taxon>
        <taxon>Malacostraca</taxon>
        <taxon>Eumalacostraca</taxon>
        <taxon>Eucarida</taxon>
        <taxon>Decapoda</taxon>
        <taxon>Pleocyemata</taxon>
        <taxon>Brachyura</taxon>
        <taxon>Eubrachyura</taxon>
        <taxon>Majoidea</taxon>
        <taxon>Majidae</taxon>
        <taxon>Chionoecetes</taxon>
    </lineage>
</organism>
<dbReference type="AlphaFoldDB" id="A0A8J4XKJ3"/>
<accession>A0A8J4XKJ3</accession>
<name>A0A8J4XKJ3_CHIOP</name>
<protein>
    <submittedName>
        <fullName evidence="1">Uncharacterized protein</fullName>
    </submittedName>
</protein>
<proteinExistence type="predicted"/>
<evidence type="ECO:0000313" key="1">
    <source>
        <dbReference type="EMBL" id="KAG0702150.1"/>
    </source>
</evidence>
<reference evidence="1" key="1">
    <citation type="submission" date="2020-07" db="EMBL/GenBank/DDBJ databases">
        <title>The High-quality genome of the commercially important snow crab, Chionoecetes opilio.</title>
        <authorList>
            <person name="Jeong J.-H."/>
            <person name="Ryu S."/>
        </authorList>
    </citation>
    <scope>NUCLEOTIDE SEQUENCE</scope>
    <source>
        <strain evidence="1">MADBK_172401_WGS</strain>
        <tissue evidence="1">Digestive gland</tissue>
    </source>
</reference>
<comment type="caution">
    <text evidence="1">The sequence shown here is derived from an EMBL/GenBank/DDBJ whole genome shotgun (WGS) entry which is preliminary data.</text>
</comment>
<evidence type="ECO:0000313" key="2">
    <source>
        <dbReference type="Proteomes" id="UP000770661"/>
    </source>
</evidence>
<sequence>MAQFFEMEDTMTFCSDINGLLKELGIDRPSYGHWACSVGSPSYHVLTATRQRPPHPQCGPFFHSPGKSALAAKNALIFGEKSAGPHTCSPSTPAVCEREESEKAHSTVDPCMHHPSLLSLLKTLLWR</sequence>
<dbReference type="EMBL" id="JACEEZ010025304">
    <property type="protein sequence ID" value="KAG0702150.1"/>
    <property type="molecule type" value="Genomic_DNA"/>
</dbReference>
<dbReference type="Proteomes" id="UP000770661">
    <property type="component" value="Unassembled WGS sequence"/>
</dbReference>